<dbReference type="Pfam" id="PF05521">
    <property type="entry name" value="Phage_HCP"/>
    <property type="match status" value="1"/>
</dbReference>
<reference evidence="1 2" key="1">
    <citation type="submission" date="2016-10" db="EMBL/GenBank/DDBJ databases">
        <authorList>
            <person name="Varghese N."/>
            <person name="Submissions S."/>
        </authorList>
    </citation>
    <scope>NUCLEOTIDE SEQUENCE [LARGE SCALE GENOMIC DNA]</scope>
    <source>
        <strain evidence="1 2">WCC6</strain>
    </source>
</reference>
<evidence type="ECO:0000313" key="2">
    <source>
        <dbReference type="Proteomes" id="UP000182379"/>
    </source>
</evidence>
<organism evidence="1 2">
    <name type="scientific">Acidaminococcus fermentans</name>
    <dbReference type="NCBI Taxonomy" id="905"/>
    <lineage>
        <taxon>Bacteria</taxon>
        <taxon>Bacillati</taxon>
        <taxon>Bacillota</taxon>
        <taxon>Negativicutes</taxon>
        <taxon>Acidaminococcales</taxon>
        <taxon>Acidaminococcaceae</taxon>
        <taxon>Acidaminococcus</taxon>
    </lineage>
</organism>
<dbReference type="EMBL" id="FNOP01000015">
    <property type="protein sequence ID" value="SDX17923.1"/>
    <property type="molecule type" value="Genomic_DNA"/>
</dbReference>
<dbReference type="Gene3D" id="2.40.10.270">
    <property type="entry name" value="Bacteriophage SPP1 head-tail adaptor protein"/>
    <property type="match status" value="1"/>
</dbReference>
<dbReference type="InterPro" id="IPR008767">
    <property type="entry name" value="Phage_SPP1_head-tail_adaptor"/>
</dbReference>
<proteinExistence type="predicted"/>
<comment type="caution">
    <text evidence="1">The sequence shown here is derived from an EMBL/GenBank/DDBJ whole genome shotgun (WGS) entry which is preliminary data.</text>
</comment>
<dbReference type="RefSeq" id="WP_074707555.1">
    <property type="nucleotide sequence ID" value="NZ_FNOP01000015.1"/>
</dbReference>
<dbReference type="NCBIfam" id="TIGR01563">
    <property type="entry name" value="gp16_SPP1"/>
    <property type="match status" value="1"/>
</dbReference>
<name>A0A1H2ZKH2_ACIFE</name>
<gene>
    <name evidence="1" type="ORF">SAMN05216495_11542</name>
</gene>
<dbReference type="AlphaFoldDB" id="A0A1H2ZKH2"/>
<dbReference type="InterPro" id="IPR038666">
    <property type="entry name" value="SSP1_head-tail_sf"/>
</dbReference>
<evidence type="ECO:0000313" key="1">
    <source>
        <dbReference type="EMBL" id="SDX17923.1"/>
    </source>
</evidence>
<accession>A0A1H2ZKH2</accession>
<dbReference type="Proteomes" id="UP000182379">
    <property type="component" value="Unassembled WGS sequence"/>
</dbReference>
<sequence length="106" mass="12445">MKIGKMDKRITLMEPFPTEDGYGGFSTEYKEVGSIWAQVLQTNYAEQEAQGTPMNREQLRLKIRPRKDLKRGWRMLLSGELYEIETVDNIYRDSTTLIVHRYEQGV</sequence>
<protein>
    <submittedName>
        <fullName evidence="1">Phage head-tail adaptor, putative, SPP1 family</fullName>
    </submittedName>
</protein>